<organism evidence="1 2">
    <name type="scientific">Fusarium redolens</name>
    <dbReference type="NCBI Taxonomy" id="48865"/>
    <lineage>
        <taxon>Eukaryota</taxon>
        <taxon>Fungi</taxon>
        <taxon>Dikarya</taxon>
        <taxon>Ascomycota</taxon>
        <taxon>Pezizomycotina</taxon>
        <taxon>Sordariomycetes</taxon>
        <taxon>Hypocreomycetidae</taxon>
        <taxon>Hypocreales</taxon>
        <taxon>Nectriaceae</taxon>
        <taxon>Fusarium</taxon>
        <taxon>Fusarium redolens species complex</taxon>
    </lineage>
</organism>
<evidence type="ECO:0000313" key="1">
    <source>
        <dbReference type="EMBL" id="KAH7269230.1"/>
    </source>
</evidence>
<evidence type="ECO:0000313" key="2">
    <source>
        <dbReference type="Proteomes" id="UP000720189"/>
    </source>
</evidence>
<proteinExistence type="predicted"/>
<gene>
    <name evidence="1" type="ORF">BKA55DRAFT_531890</name>
</gene>
<dbReference type="AlphaFoldDB" id="A0A9P9R8R5"/>
<dbReference type="Pfam" id="PF26639">
    <property type="entry name" value="Het-6_barrel"/>
    <property type="match status" value="1"/>
</dbReference>
<accession>A0A9P9R8R5</accession>
<reference evidence="1" key="1">
    <citation type="journal article" date="2021" name="Nat. Commun.">
        <title>Genetic determinants of endophytism in the Arabidopsis root mycobiome.</title>
        <authorList>
            <person name="Mesny F."/>
            <person name="Miyauchi S."/>
            <person name="Thiergart T."/>
            <person name="Pickel B."/>
            <person name="Atanasova L."/>
            <person name="Karlsson M."/>
            <person name="Huettel B."/>
            <person name="Barry K.W."/>
            <person name="Haridas S."/>
            <person name="Chen C."/>
            <person name="Bauer D."/>
            <person name="Andreopoulos W."/>
            <person name="Pangilinan J."/>
            <person name="LaButti K."/>
            <person name="Riley R."/>
            <person name="Lipzen A."/>
            <person name="Clum A."/>
            <person name="Drula E."/>
            <person name="Henrissat B."/>
            <person name="Kohler A."/>
            <person name="Grigoriev I.V."/>
            <person name="Martin F.M."/>
            <person name="Hacquard S."/>
        </authorList>
    </citation>
    <scope>NUCLEOTIDE SEQUENCE</scope>
    <source>
        <strain evidence="1">MPI-CAGE-AT-0023</strain>
    </source>
</reference>
<name>A0A9P9R8R5_FUSRE</name>
<keyword evidence="2" id="KW-1185">Reference proteome</keyword>
<dbReference type="RefSeq" id="XP_046055998.1">
    <property type="nucleotide sequence ID" value="XM_046189259.1"/>
</dbReference>
<sequence length="176" mass="19551">MAPIVKLALTLTPVNDTLTWMKHFIQTTTASQHHVNGKGMYQSLSDGAAWLHGFFERREDLASLLDKQGGKDKAKSRIQEVSTSRAQEDYVFLVRNFCFDRAFIITMNGRIGIGPSNTCKGDTVPVILGGGVPYIIRASGKYWNLVGESYVDGLMEGEAIESYAKGMIQEEVLRFI</sequence>
<comment type="caution">
    <text evidence="1">The sequence shown here is derived from an EMBL/GenBank/DDBJ whole genome shotgun (WGS) entry which is preliminary data.</text>
</comment>
<dbReference type="EMBL" id="JAGMUX010000001">
    <property type="protein sequence ID" value="KAH7269230.1"/>
    <property type="molecule type" value="Genomic_DNA"/>
</dbReference>
<dbReference type="OrthoDB" id="2288928at2759"/>
<dbReference type="Proteomes" id="UP000720189">
    <property type="component" value="Unassembled WGS sequence"/>
</dbReference>
<protein>
    <submittedName>
        <fullName evidence="1">Uncharacterized protein</fullName>
    </submittedName>
</protein>
<dbReference type="GeneID" id="70219213"/>